<feature type="domain" description="Pectate lyase" evidence="3">
    <location>
        <begin position="17"/>
        <end position="117"/>
    </location>
</feature>
<evidence type="ECO:0000313" key="4">
    <source>
        <dbReference type="EMBL" id="KXT15835.1"/>
    </source>
</evidence>
<dbReference type="InterPro" id="IPR002022">
    <property type="entry name" value="Pec_lyase"/>
</dbReference>
<dbReference type="Proteomes" id="UP000073492">
    <property type="component" value="Unassembled WGS sequence"/>
</dbReference>
<evidence type="ECO:0000256" key="2">
    <source>
        <dbReference type="ARBA" id="ARBA00023239"/>
    </source>
</evidence>
<dbReference type="STRING" id="113226.A0A139IMD5"/>
<dbReference type="OrthoDB" id="1637350at2759"/>
<comment type="caution">
    <text evidence="4">The sequence shown here is derived from an EMBL/GenBank/DDBJ whole genome shotgun (WGS) entry which is preliminary data.</text>
</comment>
<gene>
    <name evidence="4" type="ORF">AC579_10422</name>
</gene>
<dbReference type="GO" id="GO:0016829">
    <property type="term" value="F:lyase activity"/>
    <property type="evidence" value="ECO:0007669"/>
    <property type="project" value="UniProtKB-KW"/>
</dbReference>
<comment type="similarity">
    <text evidence="1">Belongs to the polysaccharide lyase 1 family.</text>
</comment>
<evidence type="ECO:0000313" key="5">
    <source>
        <dbReference type="Proteomes" id="UP000073492"/>
    </source>
</evidence>
<name>A0A139IMD5_9PEZI</name>
<proteinExistence type="inferred from homology"/>
<organism evidence="4 5">
    <name type="scientific">Pseudocercospora musae</name>
    <dbReference type="NCBI Taxonomy" id="113226"/>
    <lineage>
        <taxon>Eukaryota</taxon>
        <taxon>Fungi</taxon>
        <taxon>Dikarya</taxon>
        <taxon>Ascomycota</taxon>
        <taxon>Pezizomycotina</taxon>
        <taxon>Dothideomycetes</taxon>
        <taxon>Dothideomycetidae</taxon>
        <taxon>Mycosphaerellales</taxon>
        <taxon>Mycosphaerellaceae</taxon>
        <taxon>Pseudocercospora</taxon>
    </lineage>
</organism>
<reference evidence="4 5" key="1">
    <citation type="submission" date="2015-07" db="EMBL/GenBank/DDBJ databases">
        <title>Comparative genomics of the Sigatoka disease complex on banana suggests a link between parallel evolutionary changes in Pseudocercospora fijiensis and Pseudocercospora eumusae and increased virulence on the banana host.</title>
        <authorList>
            <person name="Chang T.-C."/>
            <person name="Salvucci A."/>
            <person name="Crous P.W."/>
            <person name="Stergiopoulos I."/>
        </authorList>
    </citation>
    <scope>NUCLEOTIDE SEQUENCE [LARGE SCALE GENOMIC DNA]</scope>
    <source>
        <strain evidence="4 5">CBS 116634</strain>
    </source>
</reference>
<keyword evidence="5" id="KW-1185">Reference proteome</keyword>
<dbReference type="InterPro" id="IPR011050">
    <property type="entry name" value="Pectin_lyase_fold/virulence"/>
</dbReference>
<dbReference type="Pfam" id="PF00544">
    <property type="entry name" value="Pectate_lyase_4"/>
    <property type="match status" value="1"/>
</dbReference>
<dbReference type="EMBL" id="LFZO01000049">
    <property type="protein sequence ID" value="KXT15835.1"/>
    <property type="molecule type" value="Genomic_DNA"/>
</dbReference>
<dbReference type="Gene3D" id="2.160.20.10">
    <property type="entry name" value="Single-stranded right-handed beta-helix, Pectin lyase-like"/>
    <property type="match status" value="1"/>
</dbReference>
<evidence type="ECO:0000259" key="3">
    <source>
        <dbReference type="Pfam" id="PF00544"/>
    </source>
</evidence>
<dbReference type="AlphaFoldDB" id="A0A139IMD5"/>
<dbReference type="SUPFAM" id="SSF51126">
    <property type="entry name" value="Pectin lyase-like"/>
    <property type="match status" value="1"/>
</dbReference>
<keyword evidence="2" id="KW-0456">Lyase</keyword>
<evidence type="ECO:0000256" key="1">
    <source>
        <dbReference type="ARBA" id="ARBA00010980"/>
    </source>
</evidence>
<dbReference type="InterPro" id="IPR012334">
    <property type="entry name" value="Pectin_lyas_fold"/>
</dbReference>
<accession>A0A139IMD5</accession>
<protein>
    <recommendedName>
        <fullName evidence="3">Pectate lyase domain-containing protein</fullName>
    </recommendedName>
</protein>
<sequence length="159" mass="18690">MRVTKTGYYEWLLWKTHNYVHDHWKSSLVGNCDVLRDVDLGHLHITYHHNHRRNCGTRGPAGRFGHELHLQQLVRRFFFWYQATHSRSDNQVLVEANNFIGKTRIALDTQKRNDFGDAIVNITQEEGDFYKADYKYELTPLKLVESTVRQSAGFGKIKV</sequence>